<sequence>MTDDGRGTLTRTDFEVKEERRINNSITTTTTTTNISHGWNPEKEDDVGEAVGKGKIDDKKKLAGWMDG</sequence>
<keyword evidence="3" id="KW-1185">Reference proteome</keyword>
<dbReference type="EnsemblMetazoa" id="OVOC4063.1">
    <property type="protein sequence ID" value="OVOC4063.1"/>
    <property type="gene ID" value="WBGene00240872"/>
</dbReference>
<evidence type="ECO:0000313" key="3">
    <source>
        <dbReference type="Proteomes" id="UP000024404"/>
    </source>
</evidence>
<protein>
    <submittedName>
        <fullName evidence="2">Uncharacterized protein</fullName>
    </submittedName>
</protein>
<dbReference type="EMBL" id="CMVM020000124">
    <property type="status" value="NOT_ANNOTATED_CDS"/>
    <property type="molecule type" value="Genomic_DNA"/>
</dbReference>
<feature type="compositionally biased region" description="Low complexity" evidence="1">
    <location>
        <begin position="23"/>
        <end position="36"/>
    </location>
</feature>
<dbReference type="AlphaFoldDB" id="A0A8R1XX55"/>
<accession>A0A8R1XX55</accession>
<organism evidence="2 3">
    <name type="scientific">Onchocerca volvulus</name>
    <dbReference type="NCBI Taxonomy" id="6282"/>
    <lineage>
        <taxon>Eukaryota</taxon>
        <taxon>Metazoa</taxon>
        <taxon>Ecdysozoa</taxon>
        <taxon>Nematoda</taxon>
        <taxon>Chromadorea</taxon>
        <taxon>Rhabditida</taxon>
        <taxon>Spirurina</taxon>
        <taxon>Spiruromorpha</taxon>
        <taxon>Filarioidea</taxon>
        <taxon>Onchocercidae</taxon>
        <taxon>Onchocerca</taxon>
    </lineage>
</organism>
<reference evidence="3" key="1">
    <citation type="submission" date="2013-10" db="EMBL/GenBank/DDBJ databases">
        <title>Genome sequencing of Onchocerca volvulus.</title>
        <authorList>
            <person name="Cotton J."/>
            <person name="Tsai J."/>
            <person name="Stanley E."/>
            <person name="Tracey A."/>
            <person name="Holroyd N."/>
            <person name="Lustigman S."/>
            <person name="Berriman M."/>
        </authorList>
    </citation>
    <scope>NUCLEOTIDE SEQUENCE</scope>
</reference>
<reference evidence="2" key="2">
    <citation type="submission" date="2022-06" db="UniProtKB">
        <authorList>
            <consortium name="EnsemblMetazoa"/>
        </authorList>
    </citation>
    <scope>IDENTIFICATION</scope>
</reference>
<dbReference type="Proteomes" id="UP000024404">
    <property type="component" value="Unassembled WGS sequence"/>
</dbReference>
<evidence type="ECO:0000256" key="1">
    <source>
        <dbReference type="SAM" id="MobiDB-lite"/>
    </source>
</evidence>
<name>A0A8R1XX55_ONCVO</name>
<proteinExistence type="predicted"/>
<evidence type="ECO:0000313" key="2">
    <source>
        <dbReference type="EnsemblMetazoa" id="OVOC4063.1"/>
    </source>
</evidence>
<feature type="region of interest" description="Disordered" evidence="1">
    <location>
        <begin position="22"/>
        <end position="55"/>
    </location>
</feature>